<feature type="chain" id="PRO_5041456458" evidence="1">
    <location>
        <begin position="41"/>
        <end position="81"/>
    </location>
</feature>
<name>A0AA39WTP5_9PEZI</name>
<evidence type="ECO:0000256" key="1">
    <source>
        <dbReference type="SAM" id="SignalP"/>
    </source>
</evidence>
<evidence type="ECO:0000313" key="3">
    <source>
        <dbReference type="Proteomes" id="UP001174934"/>
    </source>
</evidence>
<keyword evidence="3" id="KW-1185">Reference proteome</keyword>
<protein>
    <submittedName>
        <fullName evidence="2">Uncharacterized protein</fullName>
    </submittedName>
</protein>
<sequence>MVSLSTHTHTHTWIYSFRRYLHNVSNHLFLLLFSLAWSLALEPAFSSSSSYCSSSGLSPAYCLPPVICFFIPGKTKQQRTT</sequence>
<feature type="signal peptide" evidence="1">
    <location>
        <begin position="1"/>
        <end position="40"/>
    </location>
</feature>
<dbReference type="Proteomes" id="UP001174934">
    <property type="component" value="Unassembled WGS sequence"/>
</dbReference>
<organism evidence="2 3">
    <name type="scientific">Bombardia bombarda</name>
    <dbReference type="NCBI Taxonomy" id="252184"/>
    <lineage>
        <taxon>Eukaryota</taxon>
        <taxon>Fungi</taxon>
        <taxon>Dikarya</taxon>
        <taxon>Ascomycota</taxon>
        <taxon>Pezizomycotina</taxon>
        <taxon>Sordariomycetes</taxon>
        <taxon>Sordariomycetidae</taxon>
        <taxon>Sordariales</taxon>
        <taxon>Lasiosphaeriaceae</taxon>
        <taxon>Bombardia</taxon>
    </lineage>
</organism>
<keyword evidence="1" id="KW-0732">Signal</keyword>
<comment type="caution">
    <text evidence="2">The sequence shown here is derived from an EMBL/GenBank/DDBJ whole genome shotgun (WGS) entry which is preliminary data.</text>
</comment>
<accession>A0AA39WTP5</accession>
<dbReference type="AlphaFoldDB" id="A0AA39WTP5"/>
<evidence type="ECO:0000313" key="2">
    <source>
        <dbReference type="EMBL" id="KAK0621135.1"/>
    </source>
</evidence>
<proteinExistence type="predicted"/>
<reference evidence="2" key="1">
    <citation type="submission" date="2023-06" db="EMBL/GenBank/DDBJ databases">
        <title>Genome-scale phylogeny and comparative genomics of the fungal order Sordariales.</title>
        <authorList>
            <consortium name="Lawrence Berkeley National Laboratory"/>
            <person name="Hensen N."/>
            <person name="Bonometti L."/>
            <person name="Westerberg I."/>
            <person name="Brannstrom I.O."/>
            <person name="Guillou S."/>
            <person name="Cros-Aarteil S."/>
            <person name="Calhoun S."/>
            <person name="Haridas S."/>
            <person name="Kuo A."/>
            <person name="Mondo S."/>
            <person name="Pangilinan J."/>
            <person name="Riley R."/>
            <person name="LaButti K."/>
            <person name="Andreopoulos B."/>
            <person name="Lipzen A."/>
            <person name="Chen C."/>
            <person name="Yanf M."/>
            <person name="Daum C."/>
            <person name="Ng V."/>
            <person name="Clum A."/>
            <person name="Steindorff A."/>
            <person name="Ohm R."/>
            <person name="Martin F."/>
            <person name="Silar P."/>
            <person name="Natvig D."/>
            <person name="Lalanne C."/>
            <person name="Gautier V."/>
            <person name="Ament-velasquez S.L."/>
            <person name="Kruys A."/>
            <person name="Hutchinson M.I."/>
            <person name="Powell A.J."/>
            <person name="Barry K."/>
            <person name="Miller A.N."/>
            <person name="Grigoriev I.V."/>
            <person name="Debuchy R."/>
            <person name="Gladieux P."/>
            <person name="Thoren M.H."/>
            <person name="Johannesson H."/>
        </authorList>
    </citation>
    <scope>NUCLEOTIDE SEQUENCE</scope>
    <source>
        <strain evidence="2">SMH3391-2</strain>
    </source>
</reference>
<dbReference type="EMBL" id="JAULSR010000004">
    <property type="protein sequence ID" value="KAK0621135.1"/>
    <property type="molecule type" value="Genomic_DNA"/>
</dbReference>
<gene>
    <name evidence="2" type="ORF">B0T17DRAFT_533048</name>
</gene>